<feature type="transmembrane region" description="Helical" evidence="12">
    <location>
        <begin position="361"/>
        <end position="381"/>
    </location>
</feature>
<evidence type="ECO:0000256" key="2">
    <source>
        <dbReference type="ARBA" id="ARBA00022448"/>
    </source>
</evidence>
<dbReference type="Proteomes" id="UP000267630">
    <property type="component" value="Chromosome 3"/>
</dbReference>
<keyword evidence="5" id="KW-0808">Transferase</keyword>
<feature type="transmembrane region" description="Helical" evidence="12">
    <location>
        <begin position="100"/>
        <end position="122"/>
    </location>
</feature>
<dbReference type="Pfam" id="PF00367">
    <property type="entry name" value="PTS_EIIB"/>
    <property type="match status" value="1"/>
</dbReference>
<dbReference type="PROSITE" id="PS51103">
    <property type="entry name" value="PTS_EIIC_TYPE_1"/>
    <property type="match status" value="1"/>
</dbReference>
<feature type="transmembrane region" description="Helical" evidence="12">
    <location>
        <begin position="427"/>
        <end position="450"/>
    </location>
</feature>
<organism evidence="15 16">
    <name type="scientific">Raoultella terrigena</name>
    <name type="common">Klebsiella terrigena</name>
    <dbReference type="NCBI Taxonomy" id="577"/>
    <lineage>
        <taxon>Bacteria</taxon>
        <taxon>Pseudomonadati</taxon>
        <taxon>Pseudomonadota</taxon>
        <taxon>Gammaproteobacteria</taxon>
        <taxon>Enterobacterales</taxon>
        <taxon>Enterobacteriaceae</taxon>
        <taxon>Klebsiella/Raoultella group</taxon>
        <taxon>Raoultella</taxon>
    </lineage>
</organism>
<feature type="domain" description="PTS EIIB type-1" evidence="13">
    <location>
        <begin position="4"/>
        <end position="86"/>
    </location>
</feature>
<dbReference type="InterPro" id="IPR036878">
    <property type="entry name" value="Glu_permease_IIB"/>
</dbReference>
<dbReference type="SUPFAM" id="SSF55604">
    <property type="entry name" value="Glucose permease domain IIB"/>
    <property type="match status" value="1"/>
</dbReference>
<evidence type="ECO:0000313" key="15">
    <source>
        <dbReference type="EMBL" id="VED47792.1"/>
    </source>
</evidence>
<feature type="transmembrane region" description="Helical" evidence="12">
    <location>
        <begin position="329"/>
        <end position="349"/>
    </location>
</feature>
<dbReference type="InterPro" id="IPR050558">
    <property type="entry name" value="PTS_Sugar-Specific_Components"/>
</dbReference>
<feature type="transmembrane region" description="Helical" evidence="12">
    <location>
        <begin position="251"/>
        <end position="275"/>
    </location>
</feature>
<dbReference type="Gene3D" id="3.30.1360.60">
    <property type="entry name" value="Glucose permease domain IIB"/>
    <property type="match status" value="1"/>
</dbReference>
<evidence type="ECO:0000256" key="11">
    <source>
        <dbReference type="PROSITE-ProRule" id="PRU00421"/>
    </source>
</evidence>
<dbReference type="InterPro" id="IPR013013">
    <property type="entry name" value="PTS_EIIC_1"/>
</dbReference>
<evidence type="ECO:0000256" key="5">
    <source>
        <dbReference type="ARBA" id="ARBA00022679"/>
    </source>
</evidence>
<dbReference type="GO" id="GO:0090589">
    <property type="term" value="F:protein-phosphocysteine-trehalose phosphotransferase system transporter activity"/>
    <property type="evidence" value="ECO:0007669"/>
    <property type="project" value="TreeGrafter"/>
</dbReference>
<evidence type="ECO:0000256" key="9">
    <source>
        <dbReference type="ARBA" id="ARBA00022989"/>
    </source>
</evidence>
<feature type="transmembrane region" description="Helical" evidence="12">
    <location>
        <begin position="388"/>
        <end position="407"/>
    </location>
</feature>
<evidence type="ECO:0000256" key="3">
    <source>
        <dbReference type="ARBA" id="ARBA00022475"/>
    </source>
</evidence>
<dbReference type="Pfam" id="PF02378">
    <property type="entry name" value="PTS_EIIC"/>
    <property type="match status" value="1"/>
</dbReference>
<accession>A0A7Z8Z8A3</accession>
<evidence type="ECO:0000256" key="1">
    <source>
        <dbReference type="ARBA" id="ARBA00004651"/>
    </source>
</evidence>
<keyword evidence="4 15" id="KW-0762">Sugar transport</keyword>
<dbReference type="FunFam" id="3.30.1360.60:FF:000001">
    <property type="entry name" value="PTS system glucose-specific IIBC component PtsG"/>
    <property type="match status" value="1"/>
</dbReference>
<keyword evidence="2" id="KW-0813">Transport</keyword>
<dbReference type="EMBL" id="LR134253">
    <property type="protein sequence ID" value="VED47792.1"/>
    <property type="molecule type" value="Genomic_DNA"/>
</dbReference>
<dbReference type="GO" id="GO:0016301">
    <property type="term" value="F:kinase activity"/>
    <property type="evidence" value="ECO:0007669"/>
    <property type="project" value="UniProtKB-KW"/>
</dbReference>
<dbReference type="CDD" id="cd00212">
    <property type="entry name" value="PTS_IIB_glc"/>
    <property type="match status" value="1"/>
</dbReference>
<dbReference type="GO" id="GO:0008982">
    <property type="term" value="F:protein-N(PI)-phosphohistidine-sugar phosphotransferase activity"/>
    <property type="evidence" value="ECO:0007669"/>
    <property type="project" value="InterPro"/>
</dbReference>
<evidence type="ECO:0000256" key="10">
    <source>
        <dbReference type="ARBA" id="ARBA00023136"/>
    </source>
</evidence>
<sequence length="454" mass="48854">METQDAISRIILLIGGKENINNVWHCMTRLRFDLIDDNKVEKEEIKKLPGVLGAQLQSDQFQIIIGPKVSSWYERLLAALGPVGGEAAEKPHQRKGLVSLFMDTVSGVFGPIVPAIAGAGMIKGLLAGLIALKAVPQNSDTVMIIDLIASGVFYFLPFFLAVSAAKIFKTNEYLAVAVAACLMYPTLIDAAKALAAHHDGAASALWLLNAVPIPVFNYASSVIPVIFSVLALKYIYAWVDRIMPEVLKTVFTPTLALFIGALAALVIIGPVGIWLGKALAWFIEGLFGISASFAGLVVGAIRPVAILTGMHHAMTPIALQNFSDRGYDMLMPMMFMANMSIAGATFAIWRVSKDRQQRTVTLSAAISALLGITEPALFGVLTRYKKAFVAATVASSLASAFIAFFGVRLYGYILSSIFSLPAYIGPYFIFALSGVAIAIVLSFTLTTLLVRQER</sequence>
<feature type="active site" description="Phosphocysteine intermediate; for EIIB activity" evidence="11">
    <location>
        <position position="26"/>
    </location>
</feature>
<proteinExistence type="predicted"/>
<evidence type="ECO:0000259" key="14">
    <source>
        <dbReference type="PROSITE" id="PS51103"/>
    </source>
</evidence>
<comment type="subcellular location">
    <subcellularLocation>
        <location evidence="1">Cell membrane</location>
        <topology evidence="1">Multi-pass membrane protein</topology>
    </subcellularLocation>
</comment>
<evidence type="ECO:0000256" key="8">
    <source>
        <dbReference type="ARBA" id="ARBA00022777"/>
    </source>
</evidence>
<feature type="domain" description="PTS EIIC type-1" evidence="14">
    <location>
        <begin position="103"/>
        <end position="454"/>
    </location>
</feature>
<evidence type="ECO:0000256" key="4">
    <source>
        <dbReference type="ARBA" id="ARBA00022597"/>
    </source>
</evidence>
<evidence type="ECO:0000259" key="13">
    <source>
        <dbReference type="PROSITE" id="PS51098"/>
    </source>
</evidence>
<dbReference type="GO" id="GO:0015771">
    <property type="term" value="P:trehalose transport"/>
    <property type="evidence" value="ECO:0007669"/>
    <property type="project" value="TreeGrafter"/>
</dbReference>
<reference evidence="15 16" key="1">
    <citation type="submission" date="2018-12" db="EMBL/GenBank/DDBJ databases">
        <authorList>
            <consortium name="Pathogen Informatics"/>
        </authorList>
    </citation>
    <scope>NUCLEOTIDE SEQUENCE [LARGE SCALE GENOMIC DNA]</scope>
    <source>
        <strain evidence="15 16">NCTC9997</strain>
    </source>
</reference>
<keyword evidence="6" id="KW-0598">Phosphotransferase system</keyword>
<keyword evidence="3" id="KW-1003">Cell membrane</keyword>
<protein>
    <submittedName>
        <fullName evidence="15">PTS sugar transporter</fullName>
    </submittedName>
</protein>
<dbReference type="PANTHER" id="PTHR30175:SF1">
    <property type="entry name" value="PTS SYSTEM ARBUTIN-, CELLOBIOSE-, AND SALICIN-SPECIFIC EIIBC COMPONENT-RELATED"/>
    <property type="match status" value="1"/>
</dbReference>
<dbReference type="InterPro" id="IPR003352">
    <property type="entry name" value="PTS_EIIC"/>
</dbReference>
<keyword evidence="7 12" id="KW-0812">Transmembrane</keyword>
<dbReference type="GO" id="GO:0009401">
    <property type="term" value="P:phosphoenolpyruvate-dependent sugar phosphotransferase system"/>
    <property type="evidence" value="ECO:0007669"/>
    <property type="project" value="UniProtKB-KW"/>
</dbReference>
<name>A0A7Z8Z8A3_RAOTE</name>
<feature type="transmembrane region" description="Helical" evidence="12">
    <location>
        <begin position="142"/>
        <end position="162"/>
    </location>
</feature>
<keyword evidence="10 12" id="KW-0472">Membrane</keyword>
<evidence type="ECO:0000313" key="16">
    <source>
        <dbReference type="Proteomes" id="UP000267630"/>
    </source>
</evidence>
<feature type="transmembrane region" description="Helical" evidence="12">
    <location>
        <begin position="215"/>
        <end position="239"/>
    </location>
</feature>
<feature type="transmembrane region" description="Helical" evidence="12">
    <location>
        <begin position="281"/>
        <end position="308"/>
    </location>
</feature>
<keyword evidence="9 12" id="KW-1133">Transmembrane helix</keyword>
<gene>
    <name evidence="15" type="primary">bglF_2</name>
    <name evidence="15" type="ORF">NCTC9997_01688</name>
</gene>
<evidence type="ECO:0000256" key="6">
    <source>
        <dbReference type="ARBA" id="ARBA00022683"/>
    </source>
</evidence>
<dbReference type="AlphaFoldDB" id="A0A7Z8Z8A3"/>
<evidence type="ECO:0000256" key="12">
    <source>
        <dbReference type="SAM" id="Phobius"/>
    </source>
</evidence>
<evidence type="ECO:0000256" key="7">
    <source>
        <dbReference type="ARBA" id="ARBA00022692"/>
    </source>
</evidence>
<dbReference type="InterPro" id="IPR018113">
    <property type="entry name" value="PTrfase_EIIB_Cys"/>
</dbReference>
<dbReference type="PROSITE" id="PS51098">
    <property type="entry name" value="PTS_EIIB_TYPE_1"/>
    <property type="match status" value="1"/>
</dbReference>
<keyword evidence="16" id="KW-1185">Reference proteome</keyword>
<dbReference type="GO" id="GO:0005886">
    <property type="term" value="C:plasma membrane"/>
    <property type="evidence" value="ECO:0007669"/>
    <property type="project" value="UniProtKB-SubCell"/>
</dbReference>
<dbReference type="PANTHER" id="PTHR30175">
    <property type="entry name" value="PHOSPHOTRANSFERASE SYSTEM TRANSPORT PROTEIN"/>
    <property type="match status" value="1"/>
</dbReference>
<dbReference type="InterPro" id="IPR001996">
    <property type="entry name" value="PTS_IIB_1"/>
</dbReference>
<dbReference type="PROSITE" id="PS01035">
    <property type="entry name" value="PTS_EIIB_TYPE_1_CYS"/>
    <property type="match status" value="1"/>
</dbReference>
<keyword evidence="8" id="KW-0418">Kinase</keyword>
<feature type="transmembrane region" description="Helical" evidence="12">
    <location>
        <begin position="174"/>
        <end position="195"/>
    </location>
</feature>